<dbReference type="PROSITE" id="PS50011">
    <property type="entry name" value="PROTEIN_KINASE_DOM"/>
    <property type="match status" value="1"/>
</dbReference>
<proteinExistence type="predicted"/>
<dbReference type="GO" id="GO:0005524">
    <property type="term" value="F:ATP binding"/>
    <property type="evidence" value="ECO:0007669"/>
    <property type="project" value="InterPro"/>
</dbReference>
<dbReference type="Pfam" id="PF00069">
    <property type="entry name" value="Pkinase"/>
    <property type="match status" value="1"/>
</dbReference>
<feature type="domain" description="Protein kinase" evidence="2">
    <location>
        <begin position="736"/>
        <end position="1083"/>
    </location>
</feature>
<dbReference type="PANTHER" id="PTHR24361">
    <property type="entry name" value="MITOGEN-ACTIVATED KINASE KINASE KINASE"/>
    <property type="match status" value="1"/>
</dbReference>
<name>A0A1J4JGU0_9EUKA</name>
<evidence type="ECO:0000313" key="3">
    <source>
        <dbReference type="EMBL" id="OHS96460.1"/>
    </source>
</evidence>
<dbReference type="SUPFAM" id="SSF56112">
    <property type="entry name" value="Protein kinase-like (PK-like)"/>
    <property type="match status" value="1"/>
</dbReference>
<dbReference type="GO" id="GO:0005737">
    <property type="term" value="C:cytoplasm"/>
    <property type="evidence" value="ECO:0007669"/>
    <property type="project" value="TreeGrafter"/>
</dbReference>
<dbReference type="InterPro" id="IPR053235">
    <property type="entry name" value="Ser_Thr_kinase"/>
</dbReference>
<dbReference type="EMBL" id="MLAK01001174">
    <property type="protein sequence ID" value="OHS96460.1"/>
    <property type="molecule type" value="Genomic_DNA"/>
</dbReference>
<dbReference type="Gene3D" id="1.10.510.10">
    <property type="entry name" value="Transferase(Phosphotransferase) domain 1"/>
    <property type="match status" value="1"/>
</dbReference>
<dbReference type="Proteomes" id="UP000179807">
    <property type="component" value="Unassembled WGS sequence"/>
</dbReference>
<evidence type="ECO:0000259" key="2">
    <source>
        <dbReference type="PROSITE" id="PS50011"/>
    </source>
</evidence>
<dbReference type="InterPro" id="IPR036322">
    <property type="entry name" value="WD40_repeat_dom_sf"/>
</dbReference>
<evidence type="ECO:0000313" key="4">
    <source>
        <dbReference type="Proteomes" id="UP000179807"/>
    </source>
</evidence>
<accession>A0A1J4JGU0</accession>
<keyword evidence="1" id="KW-0175">Coiled coil</keyword>
<sequence length="1865" mass="219488">MSTCDEIFSTFFRGYFSHKNIKEKAVRNTAAIVIQRAFRRYLFLKSRYFEQRQHAAYRIQHLWREFNRRLKWNRLYNPPKNQSLLDQLASSLISQPGPPKDRAPRNNKRKVLVNLLPPYRNKNKNKLSPRDIEEMEENQQNTLKWVTKDIMTSFMRGINNILSKRDELKELNFKHLQRVVSKSFYSIANHSNETSDLIICSFLHAPTFTIYTVTKDHISRQSIDLVLEEVEDFYINFSSHIIDADMHKLSGRIFCLLSDWKITVFENGYYSRPYKLPIERPRNPQVKYLKVDKFGYLWITFTNTQSIIYMLDPLCYSVITKFPIILPQKKIIKSFFPIYDNGKLISFFATSKSTSSFYIIRTNGEVINTFNSHSKFTPKFVVTKIHVLTYGNDKKMVLYRRIGEKLTELQSFFLHSVPISAIFIHGLKLFAVSFQDGKINFYTMGNENYSKTLPLNQVPENMRDKASEVIGNPTTTQSRLMYSIVLSMRVCSYAVSLSAIQFSEDAALIQCHLINNQVLTFWLLKQHYKLKCIHYDNVCCQPCILSIQRNARQVCESIFSELSYPIDRTRRQFFRDTQYLQQIGYEFEKRFIAARFRSKEIEEAAKILMQSPFRRWVRSLSFLEKNTISVYEIFYFTRHLIITKFKSVEEMNAYIVQHIPSFARPSVGATGEMIGTKFSLSELKTILPLFIDHCSEELKIYIKEQERCYNKPVNFVSLQFKDLICERNRHVIYRLTQIEDIVKNRMFGTTTRRNFIASLKCPKFSLKVPEIVPENAMPQFTPKWMKESKYCMPDPLVERFRYHSFRELEIDDNEIIYCSYGAESPYAKNIPLKGVLPMQEISITRPMSKMSMTFDLIAVSPDSSRYIVQYPIENVPLNYILASGPFREFQVNSIHVARYWLSQILMIIAALHKHKIVLRSLLPSNLFVSYDGVNVQVQSLADALFVKDKDDKPLPFENTPWNPPECYYQERATPAFDIFQFGVLMAYMMTGVMPNAFNEVIKYHKKMSQQEYSDILLNDNFMYDPFDNIPVDDIEVFVKKGVDLVTLIDVDSSFSMKEIVRCCLDVNPRRRPSAKQLLQHPFFNLPQFLVKRARNYASNIVRKVPVPLLVDGIFFTLFDKIKEEMEESDSYEIKQEKLSNKDNQRGNVKNYENEIYKGSKVSSLNVAVNILNYFLNPSRKQNVRLKFPIDEKMKNELVEEVLNQNIFNRMALHVVHHLQSRFEIERKIDEDMAFNDIVSLYHQFFISCLDQPAVFVKCFNSFRYLATGLKKNNDSFLLSNFLHSKMRPFVEFFFTKIPPKMQKELHVSSFYCEHFMKFYDNNRDFDEGIAEKSELRCASVLNFYLNFIDLYPCPEILKLFHDFKVFHKIDLCLCFSNHSVKLEALNLSIRLLSFKYIDRKMLDRYVSTQIPNFLTDEATPYQEKVAALEIARLILFSKSLIAISHLLMVNIVEAILFCCPPRVDRNSYSIWGQNNEVRISEIAKKLLADICQKGMSHMFKRFIFESKELFQELSQMKLISYNDFDYFEDEIAKMKNGVISDALVSILRIAESSPMVSVLSMTRSTKKVFADSLVIIAKFLMNQTMIDPELFLSLLRIWNYHKITIYQPLLERIMDDFKKRKPGSSKLIDLTFSILKDVPEYFIKTIDIWIENIKIEYNEIKQMIEKRSIIQSIVDNYAESRKRRINMLHSILTTRDSKLTVFFEHTSFLNLLFQELLPDVHKFDINMKVLPQHFAEYNRTYPIRSESILFIRDIIINRSKNAPLFYYFSQIMRLKGILERESELVMKIADPVFRKTTIKLLNVLDDRDSPFEVSKHVLKNRLLLNLKEEDLNDWDNFEILRSAFAQDSKKESIKRVRPLYDSLTS</sequence>
<dbReference type="GeneID" id="94846074"/>
<feature type="coiled-coil region" evidence="1">
    <location>
        <begin position="1121"/>
        <end position="1154"/>
    </location>
</feature>
<dbReference type="SMART" id="SM00220">
    <property type="entry name" value="S_TKc"/>
    <property type="match status" value="1"/>
</dbReference>
<dbReference type="RefSeq" id="XP_068349597.1">
    <property type="nucleotide sequence ID" value="XM_068511370.1"/>
</dbReference>
<dbReference type="SUPFAM" id="SSF50978">
    <property type="entry name" value="WD40 repeat-like"/>
    <property type="match status" value="1"/>
</dbReference>
<dbReference type="VEuPathDB" id="TrichDB:TRFO_37347"/>
<keyword evidence="4" id="KW-1185">Reference proteome</keyword>
<gene>
    <name evidence="3" type="ORF">TRFO_37347</name>
</gene>
<dbReference type="InterPro" id="IPR011009">
    <property type="entry name" value="Kinase-like_dom_sf"/>
</dbReference>
<dbReference type="OrthoDB" id="10586126at2759"/>
<protein>
    <submittedName>
        <fullName evidence="3">IQ calmodulin-binding motif family protein</fullName>
    </submittedName>
</protein>
<organism evidence="3 4">
    <name type="scientific">Tritrichomonas foetus</name>
    <dbReference type="NCBI Taxonomy" id="1144522"/>
    <lineage>
        <taxon>Eukaryota</taxon>
        <taxon>Metamonada</taxon>
        <taxon>Parabasalia</taxon>
        <taxon>Tritrichomonadida</taxon>
        <taxon>Tritrichomonadidae</taxon>
        <taxon>Tritrichomonas</taxon>
    </lineage>
</organism>
<comment type="caution">
    <text evidence="3">The sequence shown here is derived from an EMBL/GenBank/DDBJ whole genome shotgun (WGS) entry which is preliminary data.</text>
</comment>
<reference evidence="3" key="1">
    <citation type="submission" date="2016-10" db="EMBL/GenBank/DDBJ databases">
        <authorList>
            <person name="Benchimol M."/>
            <person name="Almeida L.G."/>
            <person name="Vasconcelos A.T."/>
            <person name="Perreira-Neves A."/>
            <person name="Rosa I.A."/>
            <person name="Tasca T."/>
            <person name="Bogo M.R."/>
            <person name="de Souza W."/>
        </authorList>
    </citation>
    <scope>NUCLEOTIDE SEQUENCE [LARGE SCALE GENOMIC DNA]</scope>
    <source>
        <strain evidence="3">K</strain>
    </source>
</reference>
<dbReference type="GO" id="GO:0004674">
    <property type="term" value="F:protein serine/threonine kinase activity"/>
    <property type="evidence" value="ECO:0007669"/>
    <property type="project" value="TreeGrafter"/>
</dbReference>
<dbReference type="InterPro" id="IPR000719">
    <property type="entry name" value="Prot_kinase_dom"/>
</dbReference>
<evidence type="ECO:0000256" key="1">
    <source>
        <dbReference type="SAM" id="Coils"/>
    </source>
</evidence>